<dbReference type="SUPFAM" id="SSF54593">
    <property type="entry name" value="Glyoxalase/Bleomycin resistance protein/Dihydroxybiphenyl dioxygenase"/>
    <property type="match status" value="1"/>
</dbReference>
<sequence length="112" mass="12105">MTLTAIFANISCSDLKRSAAWFTTLFDRGPDATPMPGLAEWHHGDTSGFQLFENADNAGRCTLTLIVSDVRAERDRVAALNPGEIETADYTTITRLHDPDGNLVVLAQPGTA</sequence>
<protein>
    <submittedName>
        <fullName evidence="2">Glyoxalase/bleomycin resistance/dioxygenase family protein</fullName>
    </submittedName>
</protein>
<keyword evidence="2" id="KW-0223">Dioxygenase</keyword>
<name>A0A5D9C0W7_9SPHN</name>
<reference evidence="2 3" key="1">
    <citation type="submission" date="2019-08" db="EMBL/GenBank/DDBJ databases">
        <authorList>
            <person name="Wang G."/>
            <person name="Xu Z."/>
        </authorList>
    </citation>
    <scope>NUCLEOTIDE SEQUENCE [LARGE SCALE GENOMIC DNA]</scope>
    <source>
        <strain evidence="2 3">ZX</strain>
    </source>
</reference>
<dbReference type="InterPro" id="IPR041581">
    <property type="entry name" value="Glyoxalase_6"/>
</dbReference>
<dbReference type="Pfam" id="PF18029">
    <property type="entry name" value="Glyoxalase_6"/>
    <property type="match status" value="1"/>
</dbReference>
<dbReference type="EMBL" id="VTOU01000004">
    <property type="protein sequence ID" value="TZG25073.1"/>
    <property type="molecule type" value="Genomic_DNA"/>
</dbReference>
<dbReference type="AlphaFoldDB" id="A0A5D9C0W7"/>
<accession>A0A5D9C0W7</accession>
<dbReference type="Proteomes" id="UP000322077">
    <property type="component" value="Unassembled WGS sequence"/>
</dbReference>
<organism evidence="2 3">
    <name type="scientific">Sphingomonas montanisoli</name>
    <dbReference type="NCBI Taxonomy" id="2606412"/>
    <lineage>
        <taxon>Bacteria</taxon>
        <taxon>Pseudomonadati</taxon>
        <taxon>Pseudomonadota</taxon>
        <taxon>Alphaproteobacteria</taxon>
        <taxon>Sphingomonadales</taxon>
        <taxon>Sphingomonadaceae</taxon>
        <taxon>Sphingomonas</taxon>
    </lineage>
</organism>
<proteinExistence type="predicted"/>
<evidence type="ECO:0000313" key="2">
    <source>
        <dbReference type="EMBL" id="TZG25073.1"/>
    </source>
</evidence>
<dbReference type="InterPro" id="IPR029068">
    <property type="entry name" value="Glyas_Bleomycin-R_OHBP_Dase"/>
</dbReference>
<comment type="caution">
    <text evidence="2">The sequence shown here is derived from an EMBL/GenBank/DDBJ whole genome shotgun (WGS) entry which is preliminary data.</text>
</comment>
<feature type="domain" description="Glyoxalase-like" evidence="1">
    <location>
        <begin position="10"/>
        <end position="104"/>
    </location>
</feature>
<gene>
    <name evidence="2" type="ORF">FYJ91_17575</name>
</gene>
<evidence type="ECO:0000259" key="1">
    <source>
        <dbReference type="Pfam" id="PF18029"/>
    </source>
</evidence>
<dbReference type="RefSeq" id="WP_149523613.1">
    <property type="nucleotide sequence ID" value="NZ_VTOU01000004.1"/>
</dbReference>
<dbReference type="GO" id="GO:0051213">
    <property type="term" value="F:dioxygenase activity"/>
    <property type="evidence" value="ECO:0007669"/>
    <property type="project" value="UniProtKB-KW"/>
</dbReference>
<keyword evidence="3" id="KW-1185">Reference proteome</keyword>
<keyword evidence="2" id="KW-0560">Oxidoreductase</keyword>
<dbReference type="Gene3D" id="3.10.180.10">
    <property type="entry name" value="2,3-Dihydroxybiphenyl 1,2-Dioxygenase, domain 1"/>
    <property type="match status" value="1"/>
</dbReference>
<evidence type="ECO:0000313" key="3">
    <source>
        <dbReference type="Proteomes" id="UP000322077"/>
    </source>
</evidence>